<accession>A0A0M4RS26</accession>
<organism evidence="1 2">
    <name type="scientific">Arthrobacter phage Brent</name>
    <dbReference type="NCBI Taxonomy" id="1701798"/>
    <lineage>
        <taxon>Viruses</taxon>
        <taxon>Duplodnaviria</taxon>
        <taxon>Heunggongvirae</taxon>
        <taxon>Uroviricota</taxon>
        <taxon>Caudoviricetes</taxon>
        <taxon>Berryhillviridae</taxon>
        <taxon>Jawnskivirus</taxon>
        <taxon>Jawnskivirus brent</taxon>
        <taxon>Marthavirus brent</taxon>
    </lineage>
</organism>
<protein>
    <submittedName>
        <fullName evidence="1">Uncharacterized protein</fullName>
    </submittedName>
</protein>
<evidence type="ECO:0000313" key="2">
    <source>
        <dbReference type="Proteomes" id="UP000226267"/>
    </source>
</evidence>
<keyword evidence="2" id="KW-1185">Reference proteome</keyword>
<evidence type="ECO:0000313" key="1">
    <source>
        <dbReference type="EMBL" id="ALF01269.1"/>
    </source>
</evidence>
<name>A0A0M4RS26_9CAUD</name>
<dbReference type="OrthoDB" id="19716at10239"/>
<dbReference type="EMBL" id="KT365401">
    <property type="protein sequence ID" value="ALF01269.1"/>
    <property type="molecule type" value="Genomic_DNA"/>
</dbReference>
<reference evidence="1 2" key="1">
    <citation type="submission" date="2015-08" db="EMBL/GenBank/DDBJ databases">
        <authorList>
            <person name="London S.C."/>
            <person name="Barrett N.A."/>
            <person name="Buerkert T.R."/>
            <person name="Cautela J.A."/>
            <person name="Egan M.S."/>
            <person name="Erb J.E."/>
            <person name="Garrigan K.E."/>
            <person name="Hagan D.J."/>
            <person name="Hartwell M.C."/>
            <person name="Hyduchak K.M."/>
            <person name="Jacob A.E."/>
            <person name="Lamey M.E."/>
            <person name="Lindemann J.M."/>
            <person name="Martynyuk T."/>
            <person name="Mele F.E."/>
            <person name="Menninger J.E."/>
            <person name="Nabua C.T."/>
            <person name="Napoli C.K."/>
            <person name="Santiago L.M."/>
            <person name="Sweetman A.T."/>
            <person name="Weinstein J.L."/>
            <person name="Denigris D.M."/>
            <person name="King-Smith C."/>
            <person name="Lee-Soety J.Y."/>
            <person name="Delesalle V.A."/>
            <person name="Bradley K.W."/>
            <person name="Asai D.J."/>
            <person name="Bowman C.A."/>
            <person name="Russell D.A."/>
            <person name="Pope W.H."/>
            <person name="Jacobs-Sera D."/>
            <person name="Hendrix R.W."/>
            <person name="Hatfull G.F."/>
        </authorList>
    </citation>
    <scope>NUCLEOTIDE SEQUENCE [LARGE SCALE GENOMIC DNA]</scope>
</reference>
<gene>
    <name evidence="1" type="ORF">SEA_BRENT_58</name>
</gene>
<proteinExistence type="predicted"/>
<dbReference type="Proteomes" id="UP000226267">
    <property type="component" value="Segment"/>
</dbReference>
<sequence length="116" mass="13294">MSRLEGAAERVAEFLQLRAKHLGSDPELIYKINDTELLTDDLLALVEAAHFMRVMLGINASARVEYATTTEEQGTDIIMRTMPLDKAEREIDKWNVVSDDRAYIVQRLVTDWERKA</sequence>